<accession>A0A8G2EUP0</accession>
<keyword evidence="1 3" id="KW-0808">Transferase</keyword>
<dbReference type="Pfam" id="PF00682">
    <property type="entry name" value="HMGL-like"/>
    <property type="match status" value="1"/>
</dbReference>
<dbReference type="PANTHER" id="PTHR10277:SF48">
    <property type="entry name" value="HOMOCITRATE SYNTHASE, CYTOSOLIC ISOZYME-RELATED"/>
    <property type="match status" value="1"/>
</dbReference>
<evidence type="ECO:0000313" key="5">
    <source>
        <dbReference type="EMBL" id="SDF45070.1"/>
    </source>
</evidence>
<sequence length="386" mass="40925">MPLENVTIIDTTLREGEQFARADFSSDAKLELAHALSEFGITFLEVTSPAASPRSRDDAARIAGANLPVTVAAHIRCHRDDVDIALDSGVGALNMVMAISPILRRASHGQAIPEVVRTAAEIGEYVRKRAPDVILRFSSEDAFRCPLNDLLNVYLPLSELKLFDRLGIADTTGAATPDRVSEVVGLVSRLTGTPVEFHGHNDIGCAIANAHAAAMAGAGYINTTVLGIGERNGITSLEGLIAVLYAADPETTRSRFDLPTLPALCHRVAALAGVEVPFNDVLVGETAFSHKAGLHTKAVYNDPRAYEALDPADFGLDRQISIGHRLTGWNAIRVRSEALGYSLPLAVLKAVTRRVKEAGDGGDLSIETVDALIADAAREGGLAAGN</sequence>
<dbReference type="EMBL" id="FNBW01000003">
    <property type="protein sequence ID" value="SDF45070.1"/>
    <property type="molecule type" value="Genomic_DNA"/>
</dbReference>
<dbReference type="PROSITE" id="PS00815">
    <property type="entry name" value="AIPM_HOMOCIT_SYNTH_1"/>
    <property type="match status" value="1"/>
</dbReference>
<dbReference type="RefSeq" id="WP_028795398.1">
    <property type="nucleotide sequence ID" value="NZ_FNBW01000003.1"/>
</dbReference>
<dbReference type="PROSITE" id="PS00816">
    <property type="entry name" value="AIPM_HOMOCIT_SYNTH_2"/>
    <property type="match status" value="1"/>
</dbReference>
<dbReference type="InterPro" id="IPR013785">
    <property type="entry name" value="Aldolase_TIM"/>
</dbReference>
<dbReference type="GO" id="GO:0019878">
    <property type="term" value="P:lysine biosynthetic process via aminoadipic acid"/>
    <property type="evidence" value="ECO:0007669"/>
    <property type="project" value="TreeGrafter"/>
</dbReference>
<evidence type="ECO:0000256" key="2">
    <source>
        <dbReference type="ARBA" id="ARBA00023211"/>
    </source>
</evidence>
<keyword evidence="2" id="KW-0464">Manganese</keyword>
<evidence type="ECO:0000313" key="6">
    <source>
        <dbReference type="Proteomes" id="UP000198615"/>
    </source>
</evidence>
<evidence type="ECO:0000256" key="3">
    <source>
        <dbReference type="RuleBase" id="RU003523"/>
    </source>
</evidence>
<protein>
    <submittedName>
        <fullName evidence="5">Homocitrate synthase</fullName>
    </submittedName>
</protein>
<dbReference type="Gene3D" id="1.10.238.260">
    <property type="match status" value="1"/>
</dbReference>
<dbReference type="Proteomes" id="UP000198615">
    <property type="component" value="Unassembled WGS sequence"/>
</dbReference>
<keyword evidence="6" id="KW-1185">Reference proteome</keyword>
<feature type="domain" description="Pyruvate carboxyltransferase" evidence="4">
    <location>
        <begin position="6"/>
        <end position="262"/>
    </location>
</feature>
<dbReference type="GO" id="GO:0004410">
    <property type="term" value="F:homocitrate synthase activity"/>
    <property type="evidence" value="ECO:0007669"/>
    <property type="project" value="TreeGrafter"/>
</dbReference>
<dbReference type="InterPro" id="IPR050073">
    <property type="entry name" value="2-IPM_HCS-like"/>
</dbReference>
<comment type="similarity">
    <text evidence="3">Belongs to the alpha-IPM synthase/homocitrate synthase family.</text>
</comment>
<proteinExistence type="inferred from homology"/>
<dbReference type="PANTHER" id="PTHR10277">
    <property type="entry name" value="HOMOCITRATE SYNTHASE-RELATED"/>
    <property type="match status" value="1"/>
</dbReference>
<organism evidence="5 6">
    <name type="scientific">Thalassobaculum litoreum DSM 18839</name>
    <dbReference type="NCBI Taxonomy" id="1123362"/>
    <lineage>
        <taxon>Bacteria</taxon>
        <taxon>Pseudomonadati</taxon>
        <taxon>Pseudomonadota</taxon>
        <taxon>Alphaproteobacteria</taxon>
        <taxon>Rhodospirillales</taxon>
        <taxon>Thalassobaculaceae</taxon>
        <taxon>Thalassobaculum</taxon>
    </lineage>
</organism>
<evidence type="ECO:0000256" key="1">
    <source>
        <dbReference type="ARBA" id="ARBA00022679"/>
    </source>
</evidence>
<dbReference type="InterPro" id="IPR000891">
    <property type="entry name" value="PYR_CT"/>
</dbReference>
<name>A0A8G2EUP0_9PROT</name>
<dbReference type="Pfam" id="PF22617">
    <property type="entry name" value="HCS_D2"/>
    <property type="match status" value="1"/>
</dbReference>
<comment type="caution">
    <text evidence="5">The sequence shown here is derived from an EMBL/GenBank/DDBJ whole genome shotgun (WGS) entry which is preliminary data.</text>
</comment>
<reference evidence="5 6" key="1">
    <citation type="submission" date="2016-10" db="EMBL/GenBank/DDBJ databases">
        <authorList>
            <person name="Varghese N."/>
            <person name="Submissions S."/>
        </authorList>
    </citation>
    <scope>NUCLEOTIDE SEQUENCE [LARGE SCALE GENOMIC DNA]</scope>
    <source>
        <strain evidence="5 6">DSM 18839</strain>
    </source>
</reference>
<gene>
    <name evidence="5" type="ORF">SAMN05660686_01408</name>
</gene>
<dbReference type="Gene3D" id="3.20.20.70">
    <property type="entry name" value="Aldolase class I"/>
    <property type="match status" value="1"/>
</dbReference>
<evidence type="ECO:0000259" key="4">
    <source>
        <dbReference type="PROSITE" id="PS50991"/>
    </source>
</evidence>
<dbReference type="InterPro" id="IPR002034">
    <property type="entry name" value="AIPM/Hcit_synth_CS"/>
</dbReference>
<dbReference type="PROSITE" id="PS50991">
    <property type="entry name" value="PYR_CT"/>
    <property type="match status" value="1"/>
</dbReference>
<dbReference type="AlphaFoldDB" id="A0A8G2EUP0"/>
<dbReference type="InterPro" id="IPR054691">
    <property type="entry name" value="LeuA/HCS_post-cat"/>
</dbReference>
<dbReference type="SUPFAM" id="SSF51569">
    <property type="entry name" value="Aldolase"/>
    <property type="match status" value="1"/>
</dbReference>
<dbReference type="OrthoDB" id="9803573at2"/>